<gene>
    <name evidence="2" type="ORF">SAMN05216251_12493</name>
</gene>
<dbReference type="GO" id="GO:0016740">
    <property type="term" value="F:transferase activity"/>
    <property type="evidence" value="ECO:0007669"/>
    <property type="project" value="UniProtKB-KW"/>
</dbReference>
<sequence>MEGPLKGYHHQTYAVRLDPASPFAKDFGRLKLREPREGVYWYDMRWFPSEDLVLRLLDDHYRDRLPHIPHVRNLNVQGQWTAFLGFIEGVTLDRMPGSRGARVAEKYVGQIVELFRSLVAVDPRLLETFGGPFPCGCEQHEATGPQPTRAAVQGGSTAFLRGLTHFTVRHAYEDRQRASLHDLLTELGVPRSALAAFERRRPQLTDRPRALLHGDLHRKNFIVDPDGALWTIDWELALIGDPLYDLATHLHLMAYPEDQEENLIGRWEKAVGEDAAAGAREDLPHYRAYKRVQSLCTDVIRAATRLLESPDVPGTRAAYTRLRGTSALVGKVLDAAREPLGVEKAPSRPAVEGVFHDWWRQAREAAHGGTPATTHSGQGSSGP</sequence>
<accession>A0A1I2KQ21</accession>
<evidence type="ECO:0000313" key="3">
    <source>
        <dbReference type="Proteomes" id="UP000199323"/>
    </source>
</evidence>
<name>A0A1I2KQ21_9ACTN</name>
<proteinExistence type="predicted"/>
<dbReference type="STRING" id="380248.SAMN05216251_12493"/>
<evidence type="ECO:0000259" key="1">
    <source>
        <dbReference type="Pfam" id="PF01636"/>
    </source>
</evidence>
<keyword evidence="3" id="KW-1185">Reference proteome</keyword>
<dbReference type="PANTHER" id="PTHR40086:SF1">
    <property type="entry name" value="CELL CYCLE REGULATOR CCRZ"/>
    <property type="match status" value="1"/>
</dbReference>
<feature type="domain" description="Aminoglycoside phosphotransferase" evidence="1">
    <location>
        <begin position="48"/>
        <end position="274"/>
    </location>
</feature>
<evidence type="ECO:0000313" key="2">
    <source>
        <dbReference type="EMBL" id="SFF69055.1"/>
    </source>
</evidence>
<dbReference type="AlphaFoldDB" id="A0A1I2KQ21"/>
<protein>
    <submittedName>
        <fullName evidence="2">Phosphotransferase enzyme family protein</fullName>
    </submittedName>
</protein>
<dbReference type="Pfam" id="PF01636">
    <property type="entry name" value="APH"/>
    <property type="match status" value="1"/>
</dbReference>
<dbReference type="InterPro" id="IPR002575">
    <property type="entry name" value="Aminoglycoside_PTrfase"/>
</dbReference>
<dbReference type="PANTHER" id="PTHR40086">
    <property type="entry name" value="PHOSPHOTRANSFERASE YTMP-RELATED"/>
    <property type="match status" value="1"/>
</dbReference>
<reference evidence="2 3" key="1">
    <citation type="submission" date="2016-10" db="EMBL/GenBank/DDBJ databases">
        <authorList>
            <person name="de Groot N.N."/>
        </authorList>
    </citation>
    <scope>NUCLEOTIDE SEQUENCE [LARGE SCALE GENOMIC DNA]</scope>
    <source>
        <strain evidence="2 3">CGMCC 4.3510</strain>
    </source>
</reference>
<dbReference type="InterPro" id="IPR011009">
    <property type="entry name" value="Kinase-like_dom_sf"/>
</dbReference>
<dbReference type="Proteomes" id="UP000199323">
    <property type="component" value="Unassembled WGS sequence"/>
</dbReference>
<dbReference type="InterPro" id="IPR052077">
    <property type="entry name" value="CcrZ_PhaseVar_Mediator"/>
</dbReference>
<organism evidence="2 3">
    <name type="scientific">Actinacidiphila alni</name>
    <dbReference type="NCBI Taxonomy" id="380248"/>
    <lineage>
        <taxon>Bacteria</taxon>
        <taxon>Bacillati</taxon>
        <taxon>Actinomycetota</taxon>
        <taxon>Actinomycetes</taxon>
        <taxon>Kitasatosporales</taxon>
        <taxon>Streptomycetaceae</taxon>
        <taxon>Actinacidiphila</taxon>
    </lineage>
</organism>
<keyword evidence="2" id="KW-0808">Transferase</keyword>
<dbReference type="SUPFAM" id="SSF56112">
    <property type="entry name" value="Protein kinase-like (PK-like)"/>
    <property type="match status" value="1"/>
</dbReference>
<dbReference type="Gene3D" id="3.90.1200.10">
    <property type="match status" value="1"/>
</dbReference>
<dbReference type="EMBL" id="FONG01000024">
    <property type="protein sequence ID" value="SFF69055.1"/>
    <property type="molecule type" value="Genomic_DNA"/>
</dbReference>